<evidence type="ECO:0000256" key="5">
    <source>
        <dbReference type="SAM" id="MobiDB-lite"/>
    </source>
</evidence>
<evidence type="ECO:0000256" key="4">
    <source>
        <dbReference type="PROSITE-ProRule" id="PRU00027"/>
    </source>
</evidence>
<organism evidence="7 8">
    <name type="scientific">Necator americanus</name>
    <name type="common">Human hookworm</name>
    <dbReference type="NCBI Taxonomy" id="51031"/>
    <lineage>
        <taxon>Eukaryota</taxon>
        <taxon>Metazoa</taxon>
        <taxon>Ecdysozoa</taxon>
        <taxon>Nematoda</taxon>
        <taxon>Chromadorea</taxon>
        <taxon>Rhabditida</taxon>
        <taxon>Rhabditina</taxon>
        <taxon>Rhabditomorpha</taxon>
        <taxon>Strongyloidea</taxon>
        <taxon>Ancylostomatidae</taxon>
        <taxon>Bunostominae</taxon>
        <taxon>Necator</taxon>
    </lineage>
</organism>
<keyword evidence="2 4" id="KW-0863">Zinc-finger</keyword>
<comment type="caution">
    <text evidence="7">The sequence shown here is derived from an EMBL/GenBank/DDBJ whole genome shotgun (WGS) entry which is preliminary data.</text>
</comment>
<gene>
    <name evidence="7" type="primary">Necator_chrIII.g10026</name>
    <name evidence="7" type="ORF">RB195_009261</name>
</gene>
<dbReference type="InterPro" id="IPR003656">
    <property type="entry name" value="Znf_BED"/>
</dbReference>
<evidence type="ECO:0000256" key="2">
    <source>
        <dbReference type="ARBA" id="ARBA00022771"/>
    </source>
</evidence>
<feature type="region of interest" description="Disordered" evidence="5">
    <location>
        <begin position="282"/>
        <end position="323"/>
    </location>
</feature>
<sequence length="455" mass="48965">MTSLIGGNSILHIANRLGGIKKEVPNEGLDSESAPSPTPPVVRQPTPLSATTATFSEVPANTAGSPAPPPANDESAMIMSLFKEKDTFTASPSTSESAACGDSSGLITTHIDINSAISQMQQHIAAVQQQHNIQNNDVKVADLLPGYSPWMRNAGRKKSHPVWEFFKDLKDTNGVGGVVCLHCSWQGDDRSPNNLRTHLKKFHSSDGVFARFSEKLAQTPTQPYVKRARAGGSSQAAPPTDSVALAFQQLQSASQLSNPFNFLENLPKSSEVINISAGYPVEEEEQENAHEEIQAGSSGGSLAGDTASPLREDAATSGGSPSVTSTNQLSAFMNMATNPLMWNAMLVNSSTHGSAFSLNDGQCVSMLMKMALDLDLTLSYHKRRGDIELCFESNRTAEKSGGRGKVLCLSDMGREIRVIERVNGTPTDTEMWTKTDFNQFHWAIRGKCQKVLVKG</sequence>
<dbReference type="EMBL" id="JAVFWL010000003">
    <property type="protein sequence ID" value="KAK6741296.1"/>
    <property type="molecule type" value="Genomic_DNA"/>
</dbReference>
<protein>
    <recommendedName>
        <fullName evidence="6">BED-type domain-containing protein</fullName>
    </recommendedName>
</protein>
<dbReference type="Proteomes" id="UP001303046">
    <property type="component" value="Unassembled WGS sequence"/>
</dbReference>
<keyword evidence="3" id="KW-0862">Zinc</keyword>
<evidence type="ECO:0000313" key="7">
    <source>
        <dbReference type="EMBL" id="KAK6741296.1"/>
    </source>
</evidence>
<evidence type="ECO:0000256" key="1">
    <source>
        <dbReference type="ARBA" id="ARBA00022723"/>
    </source>
</evidence>
<name>A0ABR1CVY5_NECAM</name>
<feature type="region of interest" description="Disordered" evidence="5">
    <location>
        <begin position="220"/>
        <end position="240"/>
    </location>
</feature>
<evidence type="ECO:0000256" key="3">
    <source>
        <dbReference type="ARBA" id="ARBA00022833"/>
    </source>
</evidence>
<accession>A0ABR1CVY5</accession>
<feature type="domain" description="BED-type" evidence="6">
    <location>
        <begin position="157"/>
        <end position="203"/>
    </location>
</feature>
<feature type="region of interest" description="Disordered" evidence="5">
    <location>
        <begin position="24"/>
        <end position="49"/>
    </location>
</feature>
<keyword evidence="8" id="KW-1185">Reference proteome</keyword>
<dbReference type="PROSITE" id="PS50808">
    <property type="entry name" value="ZF_BED"/>
    <property type="match status" value="1"/>
</dbReference>
<keyword evidence="1" id="KW-0479">Metal-binding</keyword>
<evidence type="ECO:0000313" key="8">
    <source>
        <dbReference type="Proteomes" id="UP001303046"/>
    </source>
</evidence>
<reference evidence="7 8" key="1">
    <citation type="submission" date="2023-08" db="EMBL/GenBank/DDBJ databases">
        <title>A Necator americanus chromosomal reference genome.</title>
        <authorList>
            <person name="Ilik V."/>
            <person name="Petrzelkova K.J."/>
            <person name="Pardy F."/>
            <person name="Fuh T."/>
            <person name="Niatou-Singa F.S."/>
            <person name="Gouil Q."/>
            <person name="Baker L."/>
            <person name="Ritchie M.E."/>
            <person name="Jex A.R."/>
            <person name="Gazzola D."/>
            <person name="Li H."/>
            <person name="Toshio Fujiwara R."/>
            <person name="Zhan B."/>
            <person name="Aroian R.V."/>
            <person name="Pafco B."/>
            <person name="Schwarz E.M."/>
        </authorList>
    </citation>
    <scope>NUCLEOTIDE SEQUENCE [LARGE SCALE GENOMIC DNA]</scope>
    <source>
        <strain evidence="7 8">Aroian</strain>
        <tissue evidence="7">Whole animal</tissue>
    </source>
</reference>
<evidence type="ECO:0000259" key="6">
    <source>
        <dbReference type="PROSITE" id="PS50808"/>
    </source>
</evidence>
<proteinExistence type="predicted"/>